<feature type="region of interest" description="Disordered" evidence="1">
    <location>
        <begin position="207"/>
        <end position="254"/>
    </location>
</feature>
<evidence type="ECO:0000256" key="1">
    <source>
        <dbReference type="SAM" id="MobiDB-lite"/>
    </source>
</evidence>
<reference evidence="2" key="1">
    <citation type="submission" date="2021-03" db="EMBL/GenBank/DDBJ databases">
        <title>Leucobacter chromiisoli sp. nov., isolated from chromium-containing soil of chemical plant.</title>
        <authorList>
            <person name="Xu Z."/>
        </authorList>
    </citation>
    <scope>NUCLEOTIDE SEQUENCE</scope>
    <source>
        <strain evidence="2">A2</strain>
    </source>
</reference>
<protein>
    <recommendedName>
        <fullName evidence="4">ABC transporter</fullName>
    </recommendedName>
</protein>
<organism evidence="2 3">
    <name type="scientific">Leucobacter ruminantium</name>
    <dbReference type="NCBI Taxonomy" id="1289170"/>
    <lineage>
        <taxon>Bacteria</taxon>
        <taxon>Bacillati</taxon>
        <taxon>Actinomycetota</taxon>
        <taxon>Actinomycetes</taxon>
        <taxon>Micrococcales</taxon>
        <taxon>Microbacteriaceae</taxon>
        <taxon>Leucobacter</taxon>
    </lineage>
</organism>
<dbReference type="AlphaFoldDB" id="A0A939LS94"/>
<name>A0A939LS94_9MICO</name>
<keyword evidence="3" id="KW-1185">Reference proteome</keyword>
<dbReference type="InterPro" id="IPR027417">
    <property type="entry name" value="P-loop_NTPase"/>
</dbReference>
<comment type="caution">
    <text evidence="2">The sequence shown here is derived from an EMBL/GenBank/DDBJ whole genome shotgun (WGS) entry which is preliminary data.</text>
</comment>
<accession>A0A939LS94</accession>
<feature type="compositionally biased region" description="Low complexity" evidence="1">
    <location>
        <begin position="222"/>
        <end position="234"/>
    </location>
</feature>
<proteinExistence type="predicted"/>
<sequence>MKRQRGGVPMYVRATGISKGPGGRALPASDVGMSSGTAVFVEAETAQRPTVMGLIVSGRMRPDTGEVTIDGEADRRALRDRIALVDAPDVSEPHGDVRLADVVAEELMFAGLARGPHAVRRELEHLGLTGEAKTPMADLDPGARVRALCELALRRPGVEGIVLVSPDRHGGDPEQWWSIACEIAERGPAVLVIAGLAARAAIDAHPEGWGTGEVSPLRASREAVSAAHASSAAPHRPEHAAGASAEAPTGEERA</sequence>
<evidence type="ECO:0000313" key="2">
    <source>
        <dbReference type="EMBL" id="MBO1803809.1"/>
    </source>
</evidence>
<dbReference type="EMBL" id="JAGDYL010000001">
    <property type="protein sequence ID" value="MBO1803809.1"/>
    <property type="molecule type" value="Genomic_DNA"/>
</dbReference>
<dbReference type="Proteomes" id="UP000664398">
    <property type="component" value="Unassembled WGS sequence"/>
</dbReference>
<evidence type="ECO:0000313" key="3">
    <source>
        <dbReference type="Proteomes" id="UP000664398"/>
    </source>
</evidence>
<dbReference type="Gene3D" id="3.40.50.300">
    <property type="entry name" value="P-loop containing nucleotide triphosphate hydrolases"/>
    <property type="match status" value="1"/>
</dbReference>
<evidence type="ECO:0008006" key="4">
    <source>
        <dbReference type="Google" id="ProtNLM"/>
    </source>
</evidence>
<dbReference type="RefSeq" id="WP_208044297.1">
    <property type="nucleotide sequence ID" value="NZ_JAGDYL010000001.1"/>
</dbReference>
<gene>
    <name evidence="2" type="ORF">J4H91_00545</name>
</gene>